<sequence length="72" mass="7756">MMFATFFLRLQRQRLLAGWLVVLSTLVFVIAAALLNSGDGAVSMLRGLICGVLWLLALVGQITGVLALARKP</sequence>
<evidence type="ECO:0000313" key="2">
    <source>
        <dbReference type="EMBL" id="MTD33769.1"/>
    </source>
</evidence>
<keyword evidence="1" id="KW-0472">Membrane</keyword>
<dbReference type="Proteomes" id="UP000446658">
    <property type="component" value="Unassembled WGS sequence"/>
</dbReference>
<gene>
    <name evidence="2" type="ORF">GKE73_14095</name>
</gene>
<organism evidence="2 3">
    <name type="scientific">Paludibacterium denitrificans</name>
    <dbReference type="NCBI Taxonomy" id="2675226"/>
    <lineage>
        <taxon>Bacteria</taxon>
        <taxon>Pseudomonadati</taxon>
        <taxon>Pseudomonadota</taxon>
        <taxon>Betaproteobacteria</taxon>
        <taxon>Neisseriales</taxon>
        <taxon>Chromobacteriaceae</taxon>
        <taxon>Paludibacterium</taxon>
    </lineage>
</organism>
<name>A0A844GDN7_9NEIS</name>
<accession>A0A844GDN7</accession>
<reference evidence="2 3" key="1">
    <citation type="submission" date="2019-11" db="EMBL/GenBank/DDBJ databases">
        <title>Draft genome sequence of Paludibacterium sp. dN18-1.</title>
        <authorList>
            <person name="Im W.-T."/>
        </authorList>
    </citation>
    <scope>NUCLEOTIDE SEQUENCE [LARGE SCALE GENOMIC DNA]</scope>
    <source>
        <strain evidence="3">dN 18-1</strain>
    </source>
</reference>
<evidence type="ECO:0000256" key="1">
    <source>
        <dbReference type="SAM" id="Phobius"/>
    </source>
</evidence>
<protein>
    <submittedName>
        <fullName evidence="2">Uncharacterized protein</fullName>
    </submittedName>
</protein>
<keyword evidence="1" id="KW-0812">Transmembrane</keyword>
<comment type="caution">
    <text evidence="2">The sequence shown here is derived from an EMBL/GenBank/DDBJ whole genome shotgun (WGS) entry which is preliminary data.</text>
</comment>
<dbReference type="AlphaFoldDB" id="A0A844GDN7"/>
<dbReference type="EMBL" id="WLYX01000001">
    <property type="protein sequence ID" value="MTD33769.1"/>
    <property type="molecule type" value="Genomic_DNA"/>
</dbReference>
<keyword evidence="3" id="KW-1185">Reference proteome</keyword>
<evidence type="ECO:0000313" key="3">
    <source>
        <dbReference type="Proteomes" id="UP000446658"/>
    </source>
</evidence>
<keyword evidence="1" id="KW-1133">Transmembrane helix</keyword>
<feature type="transmembrane region" description="Helical" evidence="1">
    <location>
        <begin position="41"/>
        <end position="69"/>
    </location>
</feature>
<proteinExistence type="predicted"/>